<name>A0A8J9YD79_9NEOP</name>
<organism evidence="1 2">
    <name type="scientific">Brenthis ino</name>
    <name type="common">lesser marbled fritillary</name>
    <dbReference type="NCBI Taxonomy" id="405034"/>
    <lineage>
        <taxon>Eukaryota</taxon>
        <taxon>Metazoa</taxon>
        <taxon>Ecdysozoa</taxon>
        <taxon>Arthropoda</taxon>
        <taxon>Hexapoda</taxon>
        <taxon>Insecta</taxon>
        <taxon>Pterygota</taxon>
        <taxon>Neoptera</taxon>
        <taxon>Endopterygota</taxon>
        <taxon>Lepidoptera</taxon>
        <taxon>Glossata</taxon>
        <taxon>Ditrysia</taxon>
        <taxon>Papilionoidea</taxon>
        <taxon>Nymphalidae</taxon>
        <taxon>Heliconiinae</taxon>
        <taxon>Argynnini</taxon>
        <taxon>Brenthis</taxon>
    </lineage>
</organism>
<gene>
    <name evidence="1" type="ORF">BINO364_LOCUS13357</name>
</gene>
<dbReference type="AlphaFoldDB" id="A0A8J9YD79"/>
<dbReference type="Proteomes" id="UP000838878">
    <property type="component" value="Chromosome 7"/>
</dbReference>
<accession>A0A8J9YD79</accession>
<evidence type="ECO:0000313" key="1">
    <source>
        <dbReference type="EMBL" id="CAH0728094.1"/>
    </source>
</evidence>
<protein>
    <submittedName>
        <fullName evidence="1">Uncharacterized protein</fullName>
    </submittedName>
</protein>
<dbReference type="EMBL" id="OV170227">
    <property type="protein sequence ID" value="CAH0728094.1"/>
    <property type="molecule type" value="Genomic_DNA"/>
</dbReference>
<keyword evidence="2" id="KW-1185">Reference proteome</keyword>
<proteinExistence type="predicted"/>
<sequence>MDILRCPARMYSQTSLTRVTEPRLYRRATRAAGDSCVRSRRAPSPDMQKILPRDSSDYRKVYEKVVIEKVSHRNVAPTT</sequence>
<evidence type="ECO:0000313" key="2">
    <source>
        <dbReference type="Proteomes" id="UP000838878"/>
    </source>
</evidence>
<reference evidence="1" key="1">
    <citation type="submission" date="2021-12" db="EMBL/GenBank/DDBJ databases">
        <authorList>
            <person name="Martin H S."/>
        </authorList>
    </citation>
    <scope>NUCLEOTIDE SEQUENCE</scope>
</reference>
<feature type="non-terminal residue" evidence="1">
    <location>
        <position position="79"/>
    </location>
</feature>